<feature type="active site" description="Charge relay system" evidence="10 11">
    <location>
        <position position="186"/>
    </location>
</feature>
<evidence type="ECO:0000256" key="1">
    <source>
        <dbReference type="ARBA" id="ARBA00008345"/>
    </source>
</evidence>
<dbReference type="CDD" id="cd01749">
    <property type="entry name" value="GATase1_PB"/>
    <property type="match status" value="1"/>
</dbReference>
<evidence type="ECO:0000313" key="13">
    <source>
        <dbReference type="EMBL" id="SHN45061.1"/>
    </source>
</evidence>
<accession>A0A1M7RFY7</accession>
<feature type="active site" description="Charge relay system" evidence="10 11">
    <location>
        <position position="184"/>
    </location>
</feature>
<dbReference type="Pfam" id="PF01174">
    <property type="entry name" value="SNO"/>
    <property type="match status" value="1"/>
</dbReference>
<dbReference type="SUPFAM" id="SSF52317">
    <property type="entry name" value="Class I glutamine amidotransferase-like"/>
    <property type="match status" value="1"/>
</dbReference>
<feature type="binding site" evidence="10 12">
    <location>
        <position position="114"/>
    </location>
    <ligand>
        <name>L-glutamine</name>
        <dbReference type="ChEBI" id="CHEBI:58359"/>
    </ligand>
</feature>
<comment type="catalytic activity">
    <reaction evidence="7 10">
        <text>L-glutamine + H2O = L-glutamate + NH4(+)</text>
        <dbReference type="Rhea" id="RHEA:15889"/>
        <dbReference type="ChEBI" id="CHEBI:15377"/>
        <dbReference type="ChEBI" id="CHEBI:28938"/>
        <dbReference type="ChEBI" id="CHEBI:29985"/>
        <dbReference type="ChEBI" id="CHEBI:58359"/>
        <dbReference type="EC" id="3.5.1.2"/>
    </reaction>
</comment>
<keyword evidence="2 10" id="KW-0378">Hydrolase</keyword>
<feature type="binding site" evidence="10 12">
    <location>
        <begin position="143"/>
        <end position="144"/>
    </location>
    <ligand>
        <name>L-glutamine</name>
        <dbReference type="ChEBI" id="CHEBI:58359"/>
    </ligand>
</feature>
<evidence type="ECO:0000256" key="7">
    <source>
        <dbReference type="ARBA" id="ARBA00049534"/>
    </source>
</evidence>
<dbReference type="PANTHER" id="PTHR31559:SF0">
    <property type="entry name" value="PYRIDOXAL 5'-PHOSPHATE SYNTHASE SUBUNIT SNO1-RELATED"/>
    <property type="match status" value="1"/>
</dbReference>
<dbReference type="PROSITE" id="PS01236">
    <property type="entry name" value="PDXT_SNO_1"/>
    <property type="match status" value="1"/>
</dbReference>
<dbReference type="EMBL" id="FRCS01000011">
    <property type="protein sequence ID" value="SHN45061.1"/>
    <property type="molecule type" value="Genomic_DNA"/>
</dbReference>
<dbReference type="GO" id="GO:0006543">
    <property type="term" value="P:L-glutamine catabolic process"/>
    <property type="evidence" value="ECO:0007669"/>
    <property type="project" value="UniProtKB-UniRule"/>
</dbReference>
<dbReference type="GO" id="GO:0042823">
    <property type="term" value="P:pyridoxal phosphate biosynthetic process"/>
    <property type="evidence" value="ECO:0007669"/>
    <property type="project" value="UniProtKB-UniRule"/>
</dbReference>
<evidence type="ECO:0000256" key="10">
    <source>
        <dbReference type="HAMAP-Rule" id="MF_01615"/>
    </source>
</evidence>
<dbReference type="PIRSF" id="PIRSF005639">
    <property type="entry name" value="Glut_amidoT_SNO"/>
    <property type="match status" value="1"/>
</dbReference>
<dbReference type="PROSITE" id="PS51273">
    <property type="entry name" value="GATASE_TYPE_1"/>
    <property type="match status" value="1"/>
</dbReference>
<dbReference type="GO" id="GO:0036381">
    <property type="term" value="F:pyridoxal 5'-phosphate synthase (glutamine hydrolysing) activity"/>
    <property type="evidence" value="ECO:0007669"/>
    <property type="project" value="UniProtKB-UniRule"/>
</dbReference>
<comment type="catalytic activity">
    <reaction evidence="6 10">
        <text>aldehydo-D-ribose 5-phosphate + D-glyceraldehyde 3-phosphate + L-glutamine = pyridoxal 5'-phosphate + L-glutamate + phosphate + 3 H2O + H(+)</text>
        <dbReference type="Rhea" id="RHEA:31507"/>
        <dbReference type="ChEBI" id="CHEBI:15377"/>
        <dbReference type="ChEBI" id="CHEBI:15378"/>
        <dbReference type="ChEBI" id="CHEBI:29985"/>
        <dbReference type="ChEBI" id="CHEBI:43474"/>
        <dbReference type="ChEBI" id="CHEBI:58273"/>
        <dbReference type="ChEBI" id="CHEBI:58359"/>
        <dbReference type="ChEBI" id="CHEBI:59776"/>
        <dbReference type="ChEBI" id="CHEBI:597326"/>
        <dbReference type="EC" id="4.3.3.6"/>
    </reaction>
</comment>
<dbReference type="Proteomes" id="UP000184440">
    <property type="component" value="Unassembled WGS sequence"/>
</dbReference>
<dbReference type="PANTHER" id="PTHR31559">
    <property type="entry name" value="PYRIDOXAL 5'-PHOSPHATE SYNTHASE SUBUNIT SNO"/>
    <property type="match status" value="1"/>
</dbReference>
<evidence type="ECO:0000256" key="2">
    <source>
        <dbReference type="ARBA" id="ARBA00022801"/>
    </source>
</evidence>
<feature type="binding site" evidence="10 12">
    <location>
        <begin position="53"/>
        <end position="55"/>
    </location>
    <ligand>
        <name>L-glutamine</name>
        <dbReference type="ChEBI" id="CHEBI:58359"/>
    </ligand>
</feature>
<evidence type="ECO:0000256" key="8">
    <source>
        <dbReference type="ARBA" id="ARBA00054599"/>
    </source>
</evidence>
<evidence type="ECO:0000256" key="12">
    <source>
        <dbReference type="PIRSR" id="PIRSR005639-2"/>
    </source>
</evidence>
<dbReference type="InterPro" id="IPR002161">
    <property type="entry name" value="PdxT/SNO"/>
</dbReference>
<comment type="function">
    <text evidence="8 10">Catalyzes the hydrolysis of glutamine to glutamate and ammonia as part of the biosynthesis of pyridoxal 5'-phosphate. The resulting ammonia molecule is channeled to the active site of PdxS.</text>
</comment>
<dbReference type="GO" id="GO:0008614">
    <property type="term" value="P:pyridoxine metabolic process"/>
    <property type="evidence" value="ECO:0007669"/>
    <property type="project" value="TreeGrafter"/>
</dbReference>
<comment type="pathway">
    <text evidence="10">Cofactor biosynthesis; pyridoxal 5'-phosphate biosynthesis.</text>
</comment>
<dbReference type="GO" id="GO:0005829">
    <property type="term" value="C:cytosol"/>
    <property type="evidence" value="ECO:0007669"/>
    <property type="project" value="TreeGrafter"/>
</dbReference>
<dbReference type="Gene3D" id="3.40.50.880">
    <property type="match status" value="1"/>
</dbReference>
<dbReference type="GO" id="GO:1903600">
    <property type="term" value="C:glutaminase complex"/>
    <property type="evidence" value="ECO:0007669"/>
    <property type="project" value="TreeGrafter"/>
</dbReference>
<sequence length="220" mass="23370">MTSPVSSPLIGVFALQGDVREHLSALRAAGAVAVPVRRPSELAEVDGLVVPGGESTTMSRLSRVFDLLDPIRERIAGGLPVYGSCAGMIMLASTVLDGRPDQESFGGITMVVRRNAFGRQVDSFETDLAFAEVEGAPVHAVFIRAPWVESTGPDVEILARVSGGPADGRIVAVRQGNLLATSFHPELTGDLRVHELFVRMVRETATVPTNGGQTIEEAVR</sequence>
<feature type="active site" description="Nucleophile" evidence="10 11">
    <location>
        <position position="85"/>
    </location>
</feature>
<gene>
    <name evidence="10" type="primary">pdxT</name>
    <name evidence="13" type="ORF">SAMN05443668_11197</name>
</gene>
<evidence type="ECO:0000256" key="11">
    <source>
        <dbReference type="PIRSR" id="PIRSR005639-1"/>
    </source>
</evidence>
<dbReference type="EC" id="4.3.3.6" evidence="10"/>
<evidence type="ECO:0000256" key="5">
    <source>
        <dbReference type="ARBA" id="ARBA00023239"/>
    </source>
</evidence>
<dbReference type="NCBIfam" id="TIGR03800">
    <property type="entry name" value="PLP_synth_Pdx2"/>
    <property type="match status" value="1"/>
</dbReference>
<dbReference type="STRING" id="134849.SAMN05443668_11197"/>
<evidence type="ECO:0000256" key="6">
    <source>
        <dbReference type="ARBA" id="ARBA00047992"/>
    </source>
</evidence>
<keyword evidence="5 10" id="KW-0456">Lyase</keyword>
<evidence type="ECO:0000256" key="3">
    <source>
        <dbReference type="ARBA" id="ARBA00022898"/>
    </source>
</evidence>
<protein>
    <recommendedName>
        <fullName evidence="10">Pyridoxal 5'-phosphate synthase subunit PdxT</fullName>
        <ecNumber evidence="10">4.3.3.6</ecNumber>
    </recommendedName>
    <alternativeName>
        <fullName evidence="10">Pdx2</fullName>
    </alternativeName>
    <alternativeName>
        <fullName evidence="10">Pyridoxal 5'-phosphate synthase glutaminase subunit</fullName>
        <ecNumber evidence="10">3.5.1.2</ecNumber>
    </alternativeName>
</protein>
<dbReference type="EC" id="3.5.1.2" evidence="10"/>
<keyword evidence="3 10" id="KW-0663">Pyridoxal phosphate</keyword>
<dbReference type="InterPro" id="IPR021196">
    <property type="entry name" value="PdxT/SNO_CS"/>
</dbReference>
<dbReference type="PROSITE" id="PS51130">
    <property type="entry name" value="PDXT_SNO_2"/>
    <property type="match status" value="1"/>
</dbReference>
<comment type="similarity">
    <text evidence="1 10">Belongs to the glutaminase PdxT/SNO family.</text>
</comment>
<evidence type="ECO:0000256" key="4">
    <source>
        <dbReference type="ARBA" id="ARBA00022962"/>
    </source>
</evidence>
<comment type="subunit">
    <text evidence="9 10">In the presence of PdxS, forms a dodecamer of heterodimers. Only shows activity in the heterodimer.</text>
</comment>
<dbReference type="PROSITE" id="PS51274">
    <property type="entry name" value="GATASE_COBBQ"/>
    <property type="match status" value="1"/>
</dbReference>
<keyword evidence="14" id="KW-1185">Reference proteome</keyword>
<name>A0A1M7RFY7_9ACTN</name>
<organism evidence="13 14">
    <name type="scientific">Cryptosporangium aurantiacum</name>
    <dbReference type="NCBI Taxonomy" id="134849"/>
    <lineage>
        <taxon>Bacteria</taxon>
        <taxon>Bacillati</taxon>
        <taxon>Actinomycetota</taxon>
        <taxon>Actinomycetes</taxon>
        <taxon>Cryptosporangiales</taxon>
        <taxon>Cryptosporangiaceae</taxon>
        <taxon>Cryptosporangium</taxon>
    </lineage>
</organism>
<dbReference type="HAMAP" id="MF_01615">
    <property type="entry name" value="PdxT"/>
    <property type="match status" value="1"/>
</dbReference>
<evidence type="ECO:0000313" key="14">
    <source>
        <dbReference type="Proteomes" id="UP000184440"/>
    </source>
</evidence>
<evidence type="ECO:0000256" key="9">
    <source>
        <dbReference type="ARBA" id="ARBA00064749"/>
    </source>
</evidence>
<dbReference type="GO" id="GO:0004359">
    <property type="term" value="F:glutaminase activity"/>
    <property type="evidence" value="ECO:0007669"/>
    <property type="project" value="UniProtKB-UniRule"/>
</dbReference>
<dbReference type="AlphaFoldDB" id="A0A1M7RFY7"/>
<reference evidence="13 14" key="1">
    <citation type="submission" date="2016-11" db="EMBL/GenBank/DDBJ databases">
        <authorList>
            <person name="Jaros S."/>
            <person name="Januszkiewicz K."/>
            <person name="Wedrychowicz H."/>
        </authorList>
    </citation>
    <scope>NUCLEOTIDE SEQUENCE [LARGE SCALE GENOMIC DNA]</scope>
    <source>
        <strain evidence="13 14">DSM 46144</strain>
    </source>
</reference>
<dbReference type="InterPro" id="IPR029062">
    <property type="entry name" value="Class_I_gatase-like"/>
</dbReference>
<proteinExistence type="inferred from homology"/>
<keyword evidence="4 10" id="KW-0315">Glutamine amidotransferase</keyword>
<dbReference type="UniPathway" id="UPA00245"/>
<dbReference type="FunFam" id="3.40.50.880:FF:000010">
    <property type="entry name" value="uncharacterized protein LOC100176842 isoform X2"/>
    <property type="match status" value="1"/>
</dbReference>